<dbReference type="OrthoDB" id="3016965at2759"/>
<dbReference type="SUPFAM" id="SSF81383">
    <property type="entry name" value="F-box domain"/>
    <property type="match status" value="1"/>
</dbReference>
<proteinExistence type="predicted"/>
<organism evidence="1 2">
    <name type="scientific">Botryobasidium botryosum (strain FD-172 SS1)</name>
    <dbReference type="NCBI Taxonomy" id="930990"/>
    <lineage>
        <taxon>Eukaryota</taxon>
        <taxon>Fungi</taxon>
        <taxon>Dikarya</taxon>
        <taxon>Basidiomycota</taxon>
        <taxon>Agaricomycotina</taxon>
        <taxon>Agaricomycetes</taxon>
        <taxon>Cantharellales</taxon>
        <taxon>Botryobasidiaceae</taxon>
        <taxon>Botryobasidium</taxon>
    </lineage>
</organism>
<dbReference type="AlphaFoldDB" id="A0A067M598"/>
<gene>
    <name evidence="1" type="ORF">BOTBODRAFT_192852</name>
</gene>
<reference evidence="2" key="1">
    <citation type="journal article" date="2014" name="Proc. Natl. Acad. Sci. U.S.A.">
        <title>Extensive sampling of basidiomycete genomes demonstrates inadequacy of the white-rot/brown-rot paradigm for wood decay fungi.</title>
        <authorList>
            <person name="Riley R."/>
            <person name="Salamov A.A."/>
            <person name="Brown D.W."/>
            <person name="Nagy L.G."/>
            <person name="Floudas D."/>
            <person name="Held B.W."/>
            <person name="Levasseur A."/>
            <person name="Lombard V."/>
            <person name="Morin E."/>
            <person name="Otillar R."/>
            <person name="Lindquist E.A."/>
            <person name="Sun H."/>
            <person name="LaButti K.M."/>
            <person name="Schmutz J."/>
            <person name="Jabbour D."/>
            <person name="Luo H."/>
            <person name="Baker S.E."/>
            <person name="Pisabarro A.G."/>
            <person name="Walton J.D."/>
            <person name="Blanchette R.A."/>
            <person name="Henrissat B."/>
            <person name="Martin F."/>
            <person name="Cullen D."/>
            <person name="Hibbett D.S."/>
            <person name="Grigoriev I.V."/>
        </authorList>
    </citation>
    <scope>NUCLEOTIDE SEQUENCE [LARGE SCALE GENOMIC DNA]</scope>
    <source>
        <strain evidence="2">FD-172 SS1</strain>
    </source>
</reference>
<dbReference type="HOGENOM" id="CLU_1474937_0_0_1"/>
<dbReference type="InterPro" id="IPR036047">
    <property type="entry name" value="F-box-like_dom_sf"/>
</dbReference>
<name>A0A067M598_BOTB1</name>
<keyword evidence="2" id="KW-1185">Reference proteome</keyword>
<sequence length="183" mass="20950">MDKEFEIIALACDCAVHAVTAYTGRMRASARTRQNQLLPIYRLSNEILTMMFELATRHSKSNQLRPLERKALLNILRVSRLWRNVALNTPALWACFDLMNVKAAPLLLNRSRHIPLDLDSGIYAAATAVFSKLVQQFEQHVYLWESLLVHGIGETQLQQPSRLPAPKLMELQIKAAYEDMPFF</sequence>
<dbReference type="STRING" id="930990.A0A067M598"/>
<dbReference type="Proteomes" id="UP000027195">
    <property type="component" value="Unassembled WGS sequence"/>
</dbReference>
<dbReference type="InParanoid" id="A0A067M598"/>
<evidence type="ECO:0000313" key="1">
    <source>
        <dbReference type="EMBL" id="KDQ06751.1"/>
    </source>
</evidence>
<protein>
    <submittedName>
        <fullName evidence="1">Uncharacterized protein</fullName>
    </submittedName>
</protein>
<dbReference type="EMBL" id="KL198124">
    <property type="protein sequence ID" value="KDQ06751.1"/>
    <property type="molecule type" value="Genomic_DNA"/>
</dbReference>
<accession>A0A067M598</accession>
<evidence type="ECO:0000313" key="2">
    <source>
        <dbReference type="Proteomes" id="UP000027195"/>
    </source>
</evidence>